<feature type="domain" description="Chromo" evidence="8">
    <location>
        <begin position="997"/>
        <end position="1053"/>
    </location>
</feature>
<comment type="caution">
    <text evidence="10">The sequence shown here is derived from an EMBL/GenBank/DDBJ whole genome shotgun (WGS) entry which is preliminary data.</text>
</comment>
<keyword evidence="3 7" id="KW-0812">Transmembrane</keyword>
<dbReference type="SUPFAM" id="SSF52540">
    <property type="entry name" value="P-loop containing nucleoside triphosphate hydrolases"/>
    <property type="match status" value="1"/>
</dbReference>
<feature type="transmembrane region" description="Helical" evidence="7">
    <location>
        <begin position="722"/>
        <end position="744"/>
    </location>
</feature>
<dbReference type="PANTHER" id="PTHR19241">
    <property type="entry name" value="ATP-BINDING CASSETTE TRANSPORTER"/>
    <property type="match status" value="1"/>
</dbReference>
<dbReference type="PROSITE" id="PS50013">
    <property type="entry name" value="CHROMO_2"/>
    <property type="match status" value="1"/>
</dbReference>
<feature type="region of interest" description="Disordered" evidence="6">
    <location>
        <begin position="899"/>
        <end position="931"/>
    </location>
</feature>
<evidence type="ECO:0000256" key="1">
    <source>
        <dbReference type="ARBA" id="ARBA00004141"/>
    </source>
</evidence>
<dbReference type="Proteomes" id="UP000238479">
    <property type="component" value="Chromosome 2"/>
</dbReference>
<dbReference type="InterPro" id="IPR013581">
    <property type="entry name" value="PDR_assoc"/>
</dbReference>
<dbReference type="GO" id="GO:0016887">
    <property type="term" value="F:ATP hydrolysis activity"/>
    <property type="evidence" value="ECO:0007669"/>
    <property type="project" value="InterPro"/>
</dbReference>
<dbReference type="AlphaFoldDB" id="A0A2P6RNE4"/>
<feature type="transmembrane region" description="Helical" evidence="7">
    <location>
        <begin position="671"/>
        <end position="691"/>
    </location>
</feature>
<feature type="transmembrane region" description="Helical" evidence="7">
    <location>
        <begin position="638"/>
        <end position="659"/>
    </location>
</feature>
<comment type="subcellular location">
    <subcellularLocation>
        <location evidence="1">Membrane</location>
        <topology evidence="1">Multi-pass membrane protein</topology>
    </subcellularLocation>
</comment>
<keyword evidence="11" id="KW-1185">Reference proteome</keyword>
<feature type="domain" description="ABC transporter" evidence="9">
    <location>
        <begin position="260"/>
        <end position="542"/>
    </location>
</feature>
<dbReference type="InterPro" id="IPR000953">
    <property type="entry name" value="Chromo/chromo_shadow_dom"/>
</dbReference>
<evidence type="ECO:0000256" key="2">
    <source>
        <dbReference type="ARBA" id="ARBA00022448"/>
    </source>
</evidence>
<dbReference type="GO" id="GO:0005886">
    <property type="term" value="C:plasma membrane"/>
    <property type="evidence" value="ECO:0007669"/>
    <property type="project" value="UniProtKB-ARBA"/>
</dbReference>
<name>A0A2P6RNE4_ROSCH</name>
<feature type="transmembrane region" description="Helical" evidence="7">
    <location>
        <begin position="864"/>
        <end position="891"/>
    </location>
</feature>
<feature type="compositionally biased region" description="Basic and acidic residues" evidence="6">
    <location>
        <begin position="899"/>
        <end position="925"/>
    </location>
</feature>
<dbReference type="STRING" id="74649.A0A2P6RNE4"/>
<dbReference type="SUPFAM" id="SSF54160">
    <property type="entry name" value="Chromo domain-like"/>
    <property type="match status" value="1"/>
</dbReference>
<proteinExistence type="predicted"/>
<evidence type="ECO:0000313" key="10">
    <source>
        <dbReference type="EMBL" id="PRQ47956.1"/>
    </source>
</evidence>
<dbReference type="GO" id="GO:0140359">
    <property type="term" value="F:ABC-type transporter activity"/>
    <property type="evidence" value="ECO:0007669"/>
    <property type="project" value="InterPro"/>
</dbReference>
<dbReference type="Pfam" id="PF00005">
    <property type="entry name" value="ABC_tran"/>
    <property type="match status" value="1"/>
</dbReference>
<organism evidence="10 11">
    <name type="scientific">Rosa chinensis</name>
    <name type="common">China rose</name>
    <dbReference type="NCBI Taxonomy" id="74649"/>
    <lineage>
        <taxon>Eukaryota</taxon>
        <taxon>Viridiplantae</taxon>
        <taxon>Streptophyta</taxon>
        <taxon>Embryophyta</taxon>
        <taxon>Tracheophyta</taxon>
        <taxon>Spermatophyta</taxon>
        <taxon>Magnoliopsida</taxon>
        <taxon>eudicotyledons</taxon>
        <taxon>Gunneridae</taxon>
        <taxon>Pentapetalae</taxon>
        <taxon>rosids</taxon>
        <taxon>fabids</taxon>
        <taxon>Rosales</taxon>
        <taxon>Rosaceae</taxon>
        <taxon>Rosoideae</taxon>
        <taxon>Rosoideae incertae sedis</taxon>
        <taxon>Rosa</taxon>
    </lineage>
</organism>
<protein>
    <submittedName>
        <fullName evidence="10">Putative chromatin remodeling &amp; transcriptional activation CHROMO-DOMAIN family</fullName>
    </submittedName>
</protein>
<keyword evidence="5 7" id="KW-0472">Membrane</keyword>
<sequence>MCSARVRVSTLTIGIRAHLMGPRSIGNPPPYSSAPPRPPDLDEVRQKRIQIAKEQVAERTAAWRRELEKTMASFQSELLNELRGFRLELTAQVMEPSVPTSSIPIISLPVTQHVSSGLQLGTIDCYKLPPSPSATADPYPYGYELQQPPPPPPRPSVTVHKLSESPSPAHMRYTYQKQQHFSLNDDCGALSPVSVAKLTGIDEKVDTGEGESLNKRADVNSGDDKEFNELGSVTVMQNTVKQDEQGPSLCGKRIEHHALYMFDKMLQSDGIGNAGRAIIAPMSIRDKGGGLTTHREVVDASDEMAICSVSAKQDDGVFAKDKKQVSGSVTYNGHDMHEFVPQRSVAYISQHDVHIGEMTVAETLAFSARCQGAGTRCEMLEELSKREKEAIIKPDIDLDIHMKGIASESQRAVFVSSYSLKILGLNGCGDTLVGDQMIRGISRGQKKRITTGEMLVGPAKALFMDEISTSLDSSTTYQIVNSIKPSVHILQGTAFISLLQPAPETYDLFDDIFLLSDGQIVYQDPGEYVLDFFKSMGFRCPERKGVADFLQEVTSEKDQEQYWGSRDEPYRFITVEEFSEAFQSFHVGGTITNELATPFDKTKSHPAALSTNIYGVKKAELVKSCLSKEFLLMKRNSFVYLFKLTQQSILALITMTLFLRTKMHHDTVINGGLYVGALFFSLYTVVLNAVAEISMTVAKLPVFYKERKLLFFPPWAYALPTWILKIPLTCVEVGVWVFISYYVIGYDPNVGRLIKQYLLLLLMHQMANALFKFIAGTSRSLTIANTLASFATCIYVALGGFILSRGNIKKWWKWGYWISPLMYGHNAIVVNEFLGKSWRHEIPNSTESLGIAVLKSCGFRTHAYSYWIGTGALAGYMLFFNICYTLALTYLNPLDKPQDVKSEESQGNKDDDKSLTPQINKEKGDGSTTHNTKRGMVLLFEPYSITFDENLNRTLKLPSSARVHPMFHVSLLKKKIGDSAVVSGHLPPDIDPHNPRWYPAKILDRKLFKKGNEPVTKWLIQWLGTTEEEATWEESEEILQLRVSTLTSASPTS</sequence>
<feature type="transmembrane region" description="Helical" evidence="7">
    <location>
        <begin position="756"/>
        <end position="775"/>
    </location>
</feature>
<dbReference type="EMBL" id="PDCK01000040">
    <property type="protein sequence ID" value="PRQ47956.1"/>
    <property type="molecule type" value="Genomic_DNA"/>
</dbReference>
<keyword evidence="2" id="KW-0813">Transport</keyword>
<dbReference type="InterPro" id="IPR003439">
    <property type="entry name" value="ABC_transporter-like_ATP-bd"/>
</dbReference>
<dbReference type="InterPro" id="IPR013525">
    <property type="entry name" value="ABC2_TM"/>
</dbReference>
<dbReference type="Gene3D" id="3.40.50.300">
    <property type="entry name" value="P-loop containing nucleotide triphosphate hydrolases"/>
    <property type="match status" value="1"/>
</dbReference>
<evidence type="ECO:0000256" key="3">
    <source>
        <dbReference type="ARBA" id="ARBA00022692"/>
    </source>
</evidence>
<evidence type="ECO:0000313" key="11">
    <source>
        <dbReference type="Proteomes" id="UP000238479"/>
    </source>
</evidence>
<evidence type="ECO:0000256" key="6">
    <source>
        <dbReference type="SAM" id="MobiDB-lite"/>
    </source>
</evidence>
<dbReference type="PROSITE" id="PS50893">
    <property type="entry name" value="ABC_TRANSPORTER_2"/>
    <property type="match status" value="1"/>
</dbReference>
<dbReference type="Pfam" id="PF08370">
    <property type="entry name" value="PDR_assoc"/>
    <property type="match status" value="1"/>
</dbReference>
<evidence type="ECO:0000259" key="8">
    <source>
        <dbReference type="PROSITE" id="PS50013"/>
    </source>
</evidence>
<dbReference type="InterPro" id="IPR027417">
    <property type="entry name" value="P-loop_NTPase"/>
</dbReference>
<dbReference type="Gramene" id="PRQ47956">
    <property type="protein sequence ID" value="PRQ47956"/>
    <property type="gene ID" value="RchiOBHm_Chr2g0105341"/>
</dbReference>
<reference evidence="10 11" key="1">
    <citation type="journal article" date="2018" name="Nat. Genet.">
        <title>The Rosa genome provides new insights in the design of modern roses.</title>
        <authorList>
            <person name="Bendahmane M."/>
        </authorList>
    </citation>
    <scope>NUCLEOTIDE SEQUENCE [LARGE SCALE GENOMIC DNA]</scope>
    <source>
        <strain evidence="11">cv. Old Blush</strain>
    </source>
</reference>
<dbReference type="GO" id="GO:0005524">
    <property type="term" value="F:ATP binding"/>
    <property type="evidence" value="ECO:0007669"/>
    <property type="project" value="InterPro"/>
</dbReference>
<keyword evidence="4 7" id="KW-1133">Transmembrane helix</keyword>
<accession>A0A2P6RNE4</accession>
<evidence type="ECO:0000256" key="5">
    <source>
        <dbReference type="ARBA" id="ARBA00023136"/>
    </source>
</evidence>
<gene>
    <name evidence="10" type="ORF">RchiOBHm_Chr2g0105341</name>
</gene>
<dbReference type="InterPro" id="IPR016197">
    <property type="entry name" value="Chromo-like_dom_sf"/>
</dbReference>
<feature type="transmembrane region" description="Helical" evidence="7">
    <location>
        <begin position="781"/>
        <end position="803"/>
    </location>
</feature>
<evidence type="ECO:0000256" key="7">
    <source>
        <dbReference type="SAM" id="Phobius"/>
    </source>
</evidence>
<dbReference type="Pfam" id="PF01061">
    <property type="entry name" value="ABC2_membrane"/>
    <property type="match status" value="1"/>
</dbReference>
<evidence type="ECO:0000256" key="4">
    <source>
        <dbReference type="ARBA" id="ARBA00022989"/>
    </source>
</evidence>
<evidence type="ECO:0000259" key="9">
    <source>
        <dbReference type="PROSITE" id="PS50893"/>
    </source>
</evidence>